<reference evidence="1 2" key="1">
    <citation type="submission" date="2018-11" db="EMBL/GenBank/DDBJ databases">
        <authorList>
            <consortium name="Pathogen Informatics"/>
        </authorList>
    </citation>
    <scope>NUCLEOTIDE SEQUENCE [LARGE SCALE GENOMIC DNA]</scope>
    <source>
        <strain evidence="1 2">Zambia</strain>
    </source>
</reference>
<organism evidence="1 2">
    <name type="scientific">Schistosoma margrebowiei</name>
    <dbReference type="NCBI Taxonomy" id="48269"/>
    <lineage>
        <taxon>Eukaryota</taxon>
        <taxon>Metazoa</taxon>
        <taxon>Spiralia</taxon>
        <taxon>Lophotrochozoa</taxon>
        <taxon>Platyhelminthes</taxon>
        <taxon>Trematoda</taxon>
        <taxon>Digenea</taxon>
        <taxon>Strigeidida</taxon>
        <taxon>Schistosomatoidea</taxon>
        <taxon>Schistosomatidae</taxon>
        <taxon>Schistosoma</taxon>
    </lineage>
</organism>
<evidence type="ECO:0000313" key="2">
    <source>
        <dbReference type="Proteomes" id="UP000277204"/>
    </source>
</evidence>
<accession>A0A183LM22</accession>
<evidence type="ECO:0000313" key="1">
    <source>
        <dbReference type="EMBL" id="VDO63430.1"/>
    </source>
</evidence>
<keyword evidence="2" id="KW-1185">Reference proteome</keyword>
<name>A0A183LM22_9TREM</name>
<dbReference type="Proteomes" id="UP000277204">
    <property type="component" value="Unassembled WGS sequence"/>
</dbReference>
<protein>
    <submittedName>
        <fullName evidence="1">Uncharacterized protein</fullName>
    </submittedName>
</protein>
<dbReference type="STRING" id="48269.A0A183LM22"/>
<proteinExistence type="predicted"/>
<gene>
    <name evidence="1" type="ORF">SMRZ_LOCUS4847</name>
</gene>
<dbReference type="AlphaFoldDB" id="A0A183LM22"/>
<dbReference type="GO" id="GO:0031012">
    <property type="term" value="C:extracellular matrix"/>
    <property type="evidence" value="ECO:0007669"/>
    <property type="project" value="TreeGrafter"/>
</dbReference>
<sequence length="329" mass="38292">MVDWENPRTKSSENSFEQELVDGVITCALVQHVKEAKRYDPDTESSLLDLILTHYEDDVANLHHMPPLGKSDHAVLTFDFHITAGHEHASVQSRPNVWKANIPDIMHSASLIDWTTDPESSIETAWDAFRNSYLKITTPQIPWTIPKGPKNTPPWFSREVRILLRKKRKMCDRFRLLGTDESKSQYQKARNTCASTLRKSRKLYEEKLVKESIECPKRLYSYINQRTRRKGNIPALWRDSTASSLVEDDIFKAQVTNQSLKNFGIYQTNKMNIENWVTVLRQFDCSIHKLFQYFAINSVGKDCRVMFDQPKSKKRVELLRTSEEPKVIM</sequence>
<dbReference type="PANTHER" id="PTHR33395">
    <property type="entry name" value="TRANSCRIPTASE, PUTATIVE-RELATED-RELATED"/>
    <property type="match status" value="1"/>
</dbReference>
<dbReference type="EMBL" id="UZAI01001587">
    <property type="protein sequence ID" value="VDO63430.1"/>
    <property type="molecule type" value="Genomic_DNA"/>
</dbReference>
<dbReference type="GO" id="GO:0061343">
    <property type="term" value="P:cell adhesion involved in heart morphogenesis"/>
    <property type="evidence" value="ECO:0007669"/>
    <property type="project" value="TreeGrafter"/>
</dbReference>
<dbReference type="PANTHER" id="PTHR33395:SF22">
    <property type="entry name" value="REVERSE TRANSCRIPTASE DOMAIN-CONTAINING PROTEIN"/>
    <property type="match status" value="1"/>
</dbReference>
<dbReference type="GO" id="GO:0007508">
    <property type="term" value="P:larval heart development"/>
    <property type="evidence" value="ECO:0007669"/>
    <property type="project" value="TreeGrafter"/>
</dbReference>